<evidence type="ECO:0000259" key="2">
    <source>
        <dbReference type="PROSITE" id="PS51372"/>
    </source>
</evidence>
<keyword evidence="4" id="KW-1185">Reference proteome</keyword>
<accession>A0ABT4JMG1</accession>
<feature type="domain" description="PRD" evidence="2">
    <location>
        <begin position="65"/>
        <end position="170"/>
    </location>
</feature>
<evidence type="ECO:0000313" key="3">
    <source>
        <dbReference type="EMBL" id="MCZ2491547.1"/>
    </source>
</evidence>
<evidence type="ECO:0000313" key="4">
    <source>
        <dbReference type="Proteomes" id="UP001081467"/>
    </source>
</evidence>
<dbReference type="InterPro" id="IPR011608">
    <property type="entry name" value="PRD"/>
</dbReference>
<dbReference type="PANTHER" id="PTHR30185">
    <property type="entry name" value="CRYPTIC BETA-GLUCOSIDE BGL OPERON ANTITERMINATOR"/>
    <property type="match status" value="1"/>
</dbReference>
<feature type="domain" description="PRD" evidence="2">
    <location>
        <begin position="173"/>
        <end position="281"/>
    </location>
</feature>
<dbReference type="InterPro" id="IPR036634">
    <property type="entry name" value="PRD_sf"/>
</dbReference>
<dbReference type="RefSeq" id="WP_269024002.1">
    <property type="nucleotide sequence ID" value="NZ_JANXKW010000003.1"/>
</dbReference>
<keyword evidence="1" id="KW-0677">Repeat</keyword>
<dbReference type="Pfam" id="PF03123">
    <property type="entry name" value="CAT_RBD"/>
    <property type="match status" value="1"/>
</dbReference>
<dbReference type="InterPro" id="IPR036650">
    <property type="entry name" value="CAT_RNA-bd_dom_sf"/>
</dbReference>
<dbReference type="Gene3D" id="1.10.1790.10">
    <property type="entry name" value="PRD domain"/>
    <property type="match status" value="2"/>
</dbReference>
<reference evidence="3" key="1">
    <citation type="submission" date="2022-09" db="EMBL/GenBank/DDBJ databases">
        <title>Diversity of Dellaglioa algida.</title>
        <authorList>
            <person name="Matthias E."/>
            <person name="Werum V."/>
        </authorList>
    </citation>
    <scope>NUCLEOTIDE SEQUENCE</scope>
    <source>
        <strain evidence="3">TMW 2.2523</strain>
    </source>
</reference>
<dbReference type="NCBIfam" id="NF046042">
    <property type="entry name" value="LicT"/>
    <property type="match status" value="1"/>
</dbReference>
<dbReference type="EMBL" id="JANXLI010000003">
    <property type="protein sequence ID" value="MCZ2491547.1"/>
    <property type="molecule type" value="Genomic_DNA"/>
</dbReference>
<dbReference type="SUPFAM" id="SSF50151">
    <property type="entry name" value="SacY-like RNA-binding domain"/>
    <property type="match status" value="1"/>
</dbReference>
<dbReference type="PROSITE" id="PS51372">
    <property type="entry name" value="PRD_2"/>
    <property type="match status" value="2"/>
</dbReference>
<name>A0ABT4JMG1_9LACO</name>
<dbReference type="Proteomes" id="UP001081467">
    <property type="component" value="Unassembled WGS sequence"/>
</dbReference>
<gene>
    <name evidence="3" type="ORF">N0K80_05175</name>
</gene>
<sequence length="281" mass="32502">MKIKRVLNNNTAISVNHSGLDVLLMGAGIAFGKKQGQSVDMDKVEKTFIIKDKDTLNKFTDLVIDVSLPEVMMAEKVINFAKIKLGKKFNEIIYVNLTDHMHNSIKQYKAGIVLKNPLKWDIARFYPDEYEVGQKAIKVASDELNIKFEDDEAAFIALHFVNAEIDGVETSNNLAYNVTKIVKEIEDIVKDYFHTEFDESSLNYYRFITHLKFFAQRLLAGKHYDDDEDQILLDTIKKRYQKAYDCALKIQNFVSEHYQYEISGTELLYLTVHINRLIKNL</sequence>
<dbReference type="InterPro" id="IPR004341">
    <property type="entry name" value="CAT_RNA-bd_dom"/>
</dbReference>
<dbReference type="Pfam" id="PF00874">
    <property type="entry name" value="PRD"/>
    <property type="match status" value="2"/>
</dbReference>
<dbReference type="InterPro" id="IPR050661">
    <property type="entry name" value="BglG_antiterminators"/>
</dbReference>
<dbReference type="PANTHER" id="PTHR30185:SF15">
    <property type="entry name" value="CRYPTIC BETA-GLUCOSIDE BGL OPERON ANTITERMINATOR"/>
    <property type="match status" value="1"/>
</dbReference>
<evidence type="ECO:0000256" key="1">
    <source>
        <dbReference type="ARBA" id="ARBA00022737"/>
    </source>
</evidence>
<comment type="caution">
    <text evidence="3">The sequence shown here is derived from an EMBL/GenBank/DDBJ whole genome shotgun (WGS) entry which is preliminary data.</text>
</comment>
<dbReference type="SUPFAM" id="SSF63520">
    <property type="entry name" value="PTS-regulatory domain, PRD"/>
    <property type="match status" value="2"/>
</dbReference>
<proteinExistence type="predicted"/>
<dbReference type="Gene3D" id="2.30.24.10">
    <property type="entry name" value="CAT RNA-binding domain"/>
    <property type="match status" value="1"/>
</dbReference>
<protein>
    <submittedName>
        <fullName evidence="3">PRD domain-containing protein</fullName>
    </submittedName>
</protein>
<organism evidence="3 4">
    <name type="scientific">Dellaglioa carnosa</name>
    <dbReference type="NCBI Taxonomy" id="2995136"/>
    <lineage>
        <taxon>Bacteria</taxon>
        <taxon>Bacillati</taxon>
        <taxon>Bacillota</taxon>
        <taxon>Bacilli</taxon>
        <taxon>Lactobacillales</taxon>
        <taxon>Lactobacillaceae</taxon>
        <taxon>Dellaglioa</taxon>
    </lineage>
</organism>
<dbReference type="SMART" id="SM01061">
    <property type="entry name" value="CAT_RBD"/>
    <property type="match status" value="1"/>
</dbReference>